<dbReference type="EMBL" id="JALJOV010001634">
    <property type="protein sequence ID" value="KAK9845173.1"/>
    <property type="molecule type" value="Genomic_DNA"/>
</dbReference>
<gene>
    <name evidence="2" type="ORF">WJX84_002165</name>
</gene>
<accession>A0AAW1SHK1</accession>
<feature type="compositionally biased region" description="Polar residues" evidence="1">
    <location>
        <begin position="215"/>
        <end position="237"/>
    </location>
</feature>
<feature type="compositionally biased region" description="Low complexity" evidence="1">
    <location>
        <begin position="61"/>
        <end position="70"/>
    </location>
</feature>
<keyword evidence="3" id="KW-1185">Reference proteome</keyword>
<sequence>MEDSFGKFDLGDLDLPYFGFEPDSPACDSPAAAASVPSVGDFRTSSAGSASELPSLPASVPCPGSQGSSPPGLPTTDVPQDEWASEAVPLGNTFGLQVKRWSDMASADLMAASGLHVSSCEPRPLQEHMRPRTSSLIRRQQEVLRTEAGLQRLNRKRPLEDPMASLIHIATGNKATPGASFRPFGLATADAAKKKPQHRAAPYHSFTTHKRGVYTSGSTPQAPSTTGILDSGRSNGCENHEGASVARWGYVPTALPPEGLGSDFVPLLHGHSSRPLDQLGSKEEAGGPSGARRGMASSKGCSPDPIGAHYSCATQALGAWDGVDNACCPNVSRVSWSFPEQPAGVPIAPIAEAAPLVANSLALDSAVFDLGLSEDGPAKLSPPICQPAQLDTCPPAQQSAEAAAVSRCQFWARDFLGISSSGLDGIDPAGILAGDVGPLKEGPITECQSWAGDSLGTSLCGLEEMDPARSVGQAKEGPTTACQLWARDSLGINLSGLDHLDPLGSASPDRPPTACQLWARDSLDIRLSGLEHLDPLGSDSQAGEGPITACQLCARGSSGSRLSGLDRLEPLGGDSQIGDVPTAGFPVWGGDANGCTSGAHLWETGRHGTPSREEPLQGVELFDAIVPQSSVSHDCYTQPARQECNDPRYGRQQETSAAGFCLQPPQQANQGHATHLAPPQSFFEMANSRQCTQHGYQGPAFDPGNQLHVLDEEEGRLEQLQPAQQCPFSNFSHPHDVYEGLPSHGSVETPLMEPLVKPVPAGQKELRLAGLLHGLACPASGLTAASMPYDRLSALKEINSLRGLGHKHQTLYKTNLQALHPQSSNPQ</sequence>
<organism evidence="2 3">
    <name type="scientific">Apatococcus fuscideae</name>
    <dbReference type="NCBI Taxonomy" id="2026836"/>
    <lineage>
        <taxon>Eukaryota</taxon>
        <taxon>Viridiplantae</taxon>
        <taxon>Chlorophyta</taxon>
        <taxon>core chlorophytes</taxon>
        <taxon>Trebouxiophyceae</taxon>
        <taxon>Chlorellales</taxon>
        <taxon>Chlorellaceae</taxon>
        <taxon>Apatococcus</taxon>
    </lineage>
</organism>
<dbReference type="Proteomes" id="UP001485043">
    <property type="component" value="Unassembled WGS sequence"/>
</dbReference>
<dbReference type="AlphaFoldDB" id="A0AAW1SHK1"/>
<feature type="region of interest" description="Disordered" evidence="1">
    <location>
        <begin position="27"/>
        <end position="79"/>
    </location>
</feature>
<evidence type="ECO:0000313" key="3">
    <source>
        <dbReference type="Proteomes" id="UP001485043"/>
    </source>
</evidence>
<feature type="region of interest" description="Disordered" evidence="1">
    <location>
        <begin position="271"/>
        <end position="300"/>
    </location>
</feature>
<name>A0AAW1SHK1_9CHLO</name>
<comment type="caution">
    <text evidence="2">The sequence shown here is derived from an EMBL/GenBank/DDBJ whole genome shotgun (WGS) entry which is preliminary data.</text>
</comment>
<protein>
    <submittedName>
        <fullName evidence="2">Uncharacterized protein</fullName>
    </submittedName>
</protein>
<feature type="compositionally biased region" description="Low complexity" evidence="1">
    <location>
        <begin position="27"/>
        <end position="39"/>
    </location>
</feature>
<evidence type="ECO:0000256" key="1">
    <source>
        <dbReference type="SAM" id="MobiDB-lite"/>
    </source>
</evidence>
<feature type="region of interest" description="Disordered" evidence="1">
    <location>
        <begin position="210"/>
        <end position="238"/>
    </location>
</feature>
<proteinExistence type="predicted"/>
<reference evidence="2 3" key="1">
    <citation type="journal article" date="2024" name="Nat. Commun.">
        <title>Phylogenomics reveals the evolutionary origins of lichenization in chlorophyte algae.</title>
        <authorList>
            <person name="Puginier C."/>
            <person name="Libourel C."/>
            <person name="Otte J."/>
            <person name="Skaloud P."/>
            <person name="Haon M."/>
            <person name="Grisel S."/>
            <person name="Petersen M."/>
            <person name="Berrin J.G."/>
            <person name="Delaux P.M."/>
            <person name="Dal Grande F."/>
            <person name="Keller J."/>
        </authorList>
    </citation>
    <scope>NUCLEOTIDE SEQUENCE [LARGE SCALE GENOMIC DNA]</scope>
    <source>
        <strain evidence="2 3">SAG 2523</strain>
    </source>
</reference>
<evidence type="ECO:0000313" key="2">
    <source>
        <dbReference type="EMBL" id="KAK9845173.1"/>
    </source>
</evidence>